<dbReference type="SUPFAM" id="SSF143422">
    <property type="entry name" value="Transposase IS200-like"/>
    <property type="match status" value="1"/>
</dbReference>
<dbReference type="eggNOG" id="COG1943">
    <property type="taxonomic scope" value="Bacteria"/>
</dbReference>
<dbReference type="GO" id="GO:0006313">
    <property type="term" value="P:DNA transposition"/>
    <property type="evidence" value="ECO:0007669"/>
    <property type="project" value="InterPro"/>
</dbReference>
<gene>
    <name evidence="2" type="ORF">A11A3_09085</name>
</gene>
<dbReference type="GO" id="GO:0043565">
    <property type="term" value="F:sequence-specific DNA binding"/>
    <property type="evidence" value="ECO:0007669"/>
    <property type="project" value="TreeGrafter"/>
</dbReference>
<dbReference type="AlphaFoldDB" id="L0WDU4"/>
<dbReference type="NCBIfam" id="NF047646">
    <property type="entry name" value="REP_Tyr_transpos"/>
    <property type="match status" value="1"/>
</dbReference>
<comment type="caution">
    <text evidence="2">The sequence shown here is derived from an EMBL/GenBank/DDBJ whole genome shotgun (WGS) entry which is preliminary data.</text>
</comment>
<organism evidence="2 3">
    <name type="scientific">Alcanivorax hongdengensis A-11-3</name>
    <dbReference type="NCBI Taxonomy" id="1177179"/>
    <lineage>
        <taxon>Bacteria</taxon>
        <taxon>Pseudomonadati</taxon>
        <taxon>Pseudomonadota</taxon>
        <taxon>Gammaproteobacteria</taxon>
        <taxon>Oceanospirillales</taxon>
        <taxon>Alcanivoracaceae</taxon>
        <taxon>Alcanivorax</taxon>
    </lineage>
</organism>
<name>L0WDU4_9GAMM</name>
<proteinExistence type="predicted"/>
<dbReference type="InterPro" id="IPR002686">
    <property type="entry name" value="Transposase_17"/>
</dbReference>
<dbReference type="Proteomes" id="UP000010164">
    <property type="component" value="Unassembled WGS sequence"/>
</dbReference>
<dbReference type="InterPro" id="IPR036515">
    <property type="entry name" value="Transposase_17_sf"/>
</dbReference>
<dbReference type="PANTHER" id="PTHR36966:SF1">
    <property type="entry name" value="REP-ASSOCIATED TYROSINE TRANSPOSASE"/>
    <property type="match status" value="1"/>
</dbReference>
<evidence type="ECO:0000313" key="2">
    <source>
        <dbReference type="EMBL" id="EKF74342.1"/>
    </source>
</evidence>
<dbReference type="EMBL" id="AMRJ01000012">
    <property type="protein sequence ID" value="EKF74342.1"/>
    <property type="molecule type" value="Genomic_DNA"/>
</dbReference>
<protein>
    <recommendedName>
        <fullName evidence="1">Transposase IS200-like domain-containing protein</fullName>
    </recommendedName>
</protein>
<dbReference type="SMART" id="SM01321">
    <property type="entry name" value="Y1_Tnp"/>
    <property type="match status" value="1"/>
</dbReference>
<feature type="domain" description="Transposase IS200-like" evidence="1">
    <location>
        <begin position="23"/>
        <end position="134"/>
    </location>
</feature>
<reference evidence="2 3" key="1">
    <citation type="journal article" date="2012" name="J. Bacteriol.">
        <title>Genome Sequence of the Alkane-Degrading Bacterium Alcanivorax hongdengensis Type Strain A-11-3.</title>
        <authorList>
            <person name="Lai Q."/>
            <person name="Shao Z."/>
        </authorList>
    </citation>
    <scope>NUCLEOTIDE SEQUENCE [LARGE SCALE GENOMIC DNA]</scope>
    <source>
        <strain evidence="2 3">A-11-3</strain>
    </source>
</reference>
<dbReference type="Gene3D" id="3.30.70.1290">
    <property type="entry name" value="Transposase IS200-like"/>
    <property type="match status" value="1"/>
</dbReference>
<accession>L0WDU4</accession>
<dbReference type="STRING" id="1177179.A11A3_09085"/>
<dbReference type="PANTHER" id="PTHR36966">
    <property type="entry name" value="REP-ASSOCIATED TYROSINE TRANSPOSASE"/>
    <property type="match status" value="1"/>
</dbReference>
<dbReference type="GO" id="GO:0004803">
    <property type="term" value="F:transposase activity"/>
    <property type="evidence" value="ECO:0007669"/>
    <property type="project" value="InterPro"/>
</dbReference>
<dbReference type="InterPro" id="IPR052715">
    <property type="entry name" value="RAYT_transposase"/>
</dbReference>
<sequence length="172" mass="20339">MPISAEQPTAKEARMPNYRRNYVPGGSYFFTVNLNDRRQDLLTRHWPLLRRAIQAVQGCHPFRLDALVVLPDHLHTVWTLPEGDADFSSRWRAVKSRFSKALAGDRPIWQPRFWEHTLKDEGSYRRHLDYVHRNPVKHGWVRRVRDWPYSTFHRYVEKGVYSLDWMGGAGQG</sequence>
<keyword evidence="3" id="KW-1185">Reference proteome</keyword>
<evidence type="ECO:0000259" key="1">
    <source>
        <dbReference type="SMART" id="SM01321"/>
    </source>
</evidence>
<evidence type="ECO:0000313" key="3">
    <source>
        <dbReference type="Proteomes" id="UP000010164"/>
    </source>
</evidence>